<organism evidence="1 2">
    <name type="scientific">Stylosanthes scabra</name>
    <dbReference type="NCBI Taxonomy" id="79078"/>
    <lineage>
        <taxon>Eukaryota</taxon>
        <taxon>Viridiplantae</taxon>
        <taxon>Streptophyta</taxon>
        <taxon>Embryophyta</taxon>
        <taxon>Tracheophyta</taxon>
        <taxon>Spermatophyta</taxon>
        <taxon>Magnoliopsida</taxon>
        <taxon>eudicotyledons</taxon>
        <taxon>Gunneridae</taxon>
        <taxon>Pentapetalae</taxon>
        <taxon>rosids</taxon>
        <taxon>fabids</taxon>
        <taxon>Fabales</taxon>
        <taxon>Fabaceae</taxon>
        <taxon>Papilionoideae</taxon>
        <taxon>50 kb inversion clade</taxon>
        <taxon>dalbergioids sensu lato</taxon>
        <taxon>Dalbergieae</taxon>
        <taxon>Pterocarpus clade</taxon>
        <taxon>Stylosanthes</taxon>
    </lineage>
</organism>
<dbReference type="Proteomes" id="UP001341840">
    <property type="component" value="Unassembled WGS sequence"/>
</dbReference>
<protein>
    <submittedName>
        <fullName evidence="1">Uncharacterized protein</fullName>
    </submittedName>
</protein>
<gene>
    <name evidence="1" type="ORF">PIB30_092992</name>
</gene>
<reference evidence="1 2" key="1">
    <citation type="journal article" date="2023" name="Plants (Basel)">
        <title>Bridging the Gap: Combining Genomics and Transcriptomics Approaches to Understand Stylosanthes scabra, an Orphan Legume from the Brazilian Caatinga.</title>
        <authorList>
            <person name="Ferreira-Neto J.R.C."/>
            <person name="da Silva M.D."/>
            <person name="Binneck E."/>
            <person name="de Melo N.F."/>
            <person name="da Silva R.H."/>
            <person name="de Melo A.L.T.M."/>
            <person name="Pandolfi V."/>
            <person name="Bustamante F.O."/>
            <person name="Brasileiro-Vidal A.C."/>
            <person name="Benko-Iseppon A.M."/>
        </authorList>
    </citation>
    <scope>NUCLEOTIDE SEQUENCE [LARGE SCALE GENOMIC DNA]</scope>
    <source>
        <tissue evidence="1">Leaves</tissue>
    </source>
</reference>
<dbReference type="EMBL" id="JASCZI010122784">
    <property type="protein sequence ID" value="MED6164728.1"/>
    <property type="molecule type" value="Genomic_DNA"/>
</dbReference>
<comment type="caution">
    <text evidence="1">The sequence shown here is derived from an EMBL/GenBank/DDBJ whole genome shotgun (WGS) entry which is preliminary data.</text>
</comment>
<keyword evidence="2" id="KW-1185">Reference proteome</keyword>
<name>A0ABU6UXH5_9FABA</name>
<proteinExistence type="predicted"/>
<feature type="non-terminal residue" evidence="1">
    <location>
        <position position="75"/>
    </location>
</feature>
<sequence length="75" mass="8289">MQPASSAHLPLKVSYKKRLAAGQYGRREVAFLFVNLLGEHCNSARASINKFGPEVPSSPPFKSMTNKLSEHIFLS</sequence>
<accession>A0ABU6UXH5</accession>
<evidence type="ECO:0000313" key="1">
    <source>
        <dbReference type="EMBL" id="MED6164728.1"/>
    </source>
</evidence>
<evidence type="ECO:0000313" key="2">
    <source>
        <dbReference type="Proteomes" id="UP001341840"/>
    </source>
</evidence>